<dbReference type="GO" id="GO:0003700">
    <property type="term" value="F:DNA-binding transcription factor activity"/>
    <property type="evidence" value="ECO:0007669"/>
    <property type="project" value="TreeGrafter"/>
</dbReference>
<comment type="caution">
    <text evidence="5">The sequence shown here is derived from an EMBL/GenBank/DDBJ whole genome shotgun (WGS) entry which is preliminary data.</text>
</comment>
<dbReference type="Proteomes" id="UP000584867">
    <property type="component" value="Unassembled WGS sequence"/>
</dbReference>
<keyword evidence="3" id="KW-0804">Transcription</keyword>
<keyword evidence="1" id="KW-0805">Transcription regulation</keyword>
<name>A0A7W7ZU27_9BACT</name>
<dbReference type="PANTHER" id="PTHR46797">
    <property type="entry name" value="HTH-TYPE TRANSCRIPTIONAL REGULATOR"/>
    <property type="match status" value="1"/>
</dbReference>
<evidence type="ECO:0000259" key="4">
    <source>
        <dbReference type="PROSITE" id="PS50943"/>
    </source>
</evidence>
<evidence type="ECO:0000313" key="6">
    <source>
        <dbReference type="Proteomes" id="UP000584867"/>
    </source>
</evidence>
<dbReference type="EMBL" id="JACHIO010000023">
    <property type="protein sequence ID" value="MBB5066096.1"/>
    <property type="molecule type" value="Genomic_DNA"/>
</dbReference>
<dbReference type="CDD" id="cd00093">
    <property type="entry name" value="HTH_XRE"/>
    <property type="match status" value="1"/>
</dbReference>
<dbReference type="PANTHER" id="PTHR46797:SF23">
    <property type="entry name" value="HTH-TYPE TRANSCRIPTIONAL REGULATOR SUTR"/>
    <property type="match status" value="1"/>
</dbReference>
<dbReference type="GO" id="GO:0003677">
    <property type="term" value="F:DNA binding"/>
    <property type="evidence" value="ECO:0007669"/>
    <property type="project" value="UniProtKB-KW"/>
</dbReference>
<dbReference type="InterPro" id="IPR050807">
    <property type="entry name" value="TransReg_Diox_bact_type"/>
</dbReference>
<reference evidence="5 6" key="1">
    <citation type="submission" date="2020-08" db="EMBL/GenBank/DDBJ databases">
        <title>Genomic Encyclopedia of Type Strains, Phase IV (KMG-V): Genome sequencing to study the core and pangenomes of soil and plant-associated prokaryotes.</title>
        <authorList>
            <person name="Whitman W."/>
        </authorList>
    </citation>
    <scope>NUCLEOTIDE SEQUENCE [LARGE SCALE GENOMIC DNA]</scope>
    <source>
        <strain evidence="5 6">X5P3</strain>
    </source>
</reference>
<dbReference type="Gene3D" id="1.10.260.40">
    <property type="entry name" value="lambda repressor-like DNA-binding domains"/>
    <property type="match status" value="1"/>
</dbReference>
<dbReference type="SMART" id="SM00530">
    <property type="entry name" value="HTH_XRE"/>
    <property type="match status" value="1"/>
</dbReference>
<dbReference type="InterPro" id="IPR010982">
    <property type="entry name" value="Lambda_DNA-bd_dom_sf"/>
</dbReference>
<feature type="domain" description="HTH cro/C1-type" evidence="4">
    <location>
        <begin position="13"/>
        <end position="67"/>
    </location>
</feature>
<dbReference type="GO" id="GO:0005829">
    <property type="term" value="C:cytosol"/>
    <property type="evidence" value="ECO:0007669"/>
    <property type="project" value="TreeGrafter"/>
</dbReference>
<proteinExistence type="predicted"/>
<evidence type="ECO:0000256" key="3">
    <source>
        <dbReference type="ARBA" id="ARBA00023163"/>
    </source>
</evidence>
<dbReference type="AlphaFoldDB" id="A0A7W7ZU27"/>
<protein>
    <submittedName>
        <fullName evidence="5">Transcriptional regulator with XRE-family HTH domain</fullName>
    </submittedName>
</protein>
<dbReference type="SUPFAM" id="SSF47413">
    <property type="entry name" value="lambda repressor-like DNA-binding domains"/>
    <property type="match status" value="1"/>
</dbReference>
<evidence type="ECO:0000313" key="5">
    <source>
        <dbReference type="EMBL" id="MBB5066096.1"/>
    </source>
</evidence>
<organism evidence="5 6">
    <name type="scientific">Granulicella mallensis</name>
    <dbReference type="NCBI Taxonomy" id="940614"/>
    <lineage>
        <taxon>Bacteria</taxon>
        <taxon>Pseudomonadati</taxon>
        <taxon>Acidobacteriota</taxon>
        <taxon>Terriglobia</taxon>
        <taxon>Terriglobales</taxon>
        <taxon>Acidobacteriaceae</taxon>
        <taxon>Granulicella</taxon>
    </lineage>
</organism>
<gene>
    <name evidence="5" type="ORF">HDF15_004468</name>
</gene>
<evidence type="ECO:0000256" key="1">
    <source>
        <dbReference type="ARBA" id="ARBA00023015"/>
    </source>
</evidence>
<evidence type="ECO:0000256" key="2">
    <source>
        <dbReference type="ARBA" id="ARBA00023125"/>
    </source>
</evidence>
<dbReference type="Pfam" id="PF01381">
    <property type="entry name" value="HTH_3"/>
    <property type="match status" value="1"/>
</dbReference>
<dbReference type="RefSeq" id="WP_184259352.1">
    <property type="nucleotide sequence ID" value="NZ_JACHIO010000023.1"/>
</dbReference>
<accession>A0A7W7ZU27</accession>
<sequence length="71" mass="8292">MPVDIRIRFGRAIRRIREEQEINQEEAAERCGLHRTYYSGIERGVRNVSLLNIERVAKGLKTPLPELFGRL</sequence>
<keyword evidence="2" id="KW-0238">DNA-binding</keyword>
<dbReference type="PROSITE" id="PS50943">
    <property type="entry name" value="HTH_CROC1"/>
    <property type="match status" value="1"/>
</dbReference>
<dbReference type="InterPro" id="IPR001387">
    <property type="entry name" value="Cro/C1-type_HTH"/>
</dbReference>